<protein>
    <submittedName>
        <fullName evidence="1">Uncharacterized protein</fullName>
    </submittedName>
</protein>
<dbReference type="EMBL" id="BOPA01000010">
    <property type="protein sequence ID" value="GIJ14570.1"/>
    <property type="molecule type" value="Genomic_DNA"/>
</dbReference>
<accession>A0ABQ4I9M1</accession>
<reference evidence="1 2" key="1">
    <citation type="submission" date="2021-01" db="EMBL/GenBank/DDBJ databases">
        <title>Whole genome shotgun sequence of Verrucosispora gifhornensis NBRC 16317.</title>
        <authorList>
            <person name="Komaki H."/>
            <person name="Tamura T."/>
        </authorList>
    </citation>
    <scope>NUCLEOTIDE SEQUENCE [LARGE SCALE GENOMIC DNA]</scope>
    <source>
        <strain evidence="1 2">NBRC 16317</strain>
    </source>
</reference>
<keyword evidence="2" id="KW-1185">Reference proteome</keyword>
<evidence type="ECO:0000313" key="1">
    <source>
        <dbReference type="EMBL" id="GIJ14570.1"/>
    </source>
</evidence>
<name>A0ABQ4I9M1_9ACTN</name>
<sequence length="82" mass="8907">MQLILWPYTACRAAPVGRRHQPRYDTTVDPVRRHHQPRCIATVATVDPGATWTTGWGTPPGGNPGFSGGLQPLRTRMGACAL</sequence>
<gene>
    <name evidence="1" type="ORF">Vgi01_12540</name>
</gene>
<evidence type="ECO:0000313" key="2">
    <source>
        <dbReference type="Proteomes" id="UP000647860"/>
    </source>
</evidence>
<dbReference type="Proteomes" id="UP000647860">
    <property type="component" value="Unassembled WGS sequence"/>
</dbReference>
<organism evidence="1 2">
    <name type="scientific">Micromonospora gifhornensis</name>
    <dbReference type="NCBI Taxonomy" id="84594"/>
    <lineage>
        <taxon>Bacteria</taxon>
        <taxon>Bacillati</taxon>
        <taxon>Actinomycetota</taxon>
        <taxon>Actinomycetes</taxon>
        <taxon>Micromonosporales</taxon>
        <taxon>Micromonosporaceae</taxon>
        <taxon>Micromonospora</taxon>
    </lineage>
</organism>
<proteinExistence type="predicted"/>
<comment type="caution">
    <text evidence="1">The sequence shown here is derived from an EMBL/GenBank/DDBJ whole genome shotgun (WGS) entry which is preliminary data.</text>
</comment>